<comment type="caution">
    <text evidence="14">The sequence shown here is derived from an EMBL/GenBank/DDBJ whole genome shotgun (WGS) entry which is preliminary data.</text>
</comment>
<dbReference type="GO" id="GO:0006265">
    <property type="term" value="P:DNA topological change"/>
    <property type="evidence" value="ECO:0007669"/>
    <property type="project" value="InterPro"/>
</dbReference>
<dbReference type="Gene3D" id="3.40.50.140">
    <property type="match status" value="1"/>
</dbReference>
<dbReference type="Gene3D" id="1.10.290.10">
    <property type="entry name" value="Topoisomerase I, domain 4"/>
    <property type="match status" value="1"/>
</dbReference>
<keyword evidence="8" id="KW-0413">Isomerase</keyword>
<dbReference type="PROSITE" id="PS00396">
    <property type="entry name" value="TOPO_IA_1"/>
    <property type="match status" value="1"/>
</dbReference>
<dbReference type="InterPro" id="IPR013825">
    <property type="entry name" value="Topo_IA_cen_sub2"/>
</dbReference>
<dbReference type="GO" id="GO:0003677">
    <property type="term" value="F:DNA binding"/>
    <property type="evidence" value="ECO:0007669"/>
    <property type="project" value="UniProtKB-KW"/>
</dbReference>
<dbReference type="InterPro" id="IPR006171">
    <property type="entry name" value="TOPRIM_dom"/>
</dbReference>
<dbReference type="Gene3D" id="2.70.20.10">
    <property type="entry name" value="Topoisomerase I, domain 3"/>
    <property type="match status" value="1"/>
</dbReference>
<keyword evidence="15" id="KW-1185">Reference proteome</keyword>
<dbReference type="NCBIfam" id="TIGR01056">
    <property type="entry name" value="topB"/>
    <property type="match status" value="1"/>
</dbReference>
<evidence type="ECO:0000256" key="9">
    <source>
        <dbReference type="ARBA" id="ARBA00030003"/>
    </source>
</evidence>
<dbReference type="NCBIfam" id="NF005829">
    <property type="entry name" value="PRK07726.1"/>
    <property type="match status" value="1"/>
</dbReference>
<evidence type="ECO:0000256" key="6">
    <source>
        <dbReference type="ARBA" id="ARBA00023029"/>
    </source>
</evidence>
<dbReference type="PANTHER" id="PTHR11390">
    <property type="entry name" value="PROKARYOTIC DNA TOPOISOMERASE"/>
    <property type="match status" value="1"/>
</dbReference>
<dbReference type="Pfam" id="PF01131">
    <property type="entry name" value="Topoisom_bac"/>
    <property type="match status" value="1"/>
</dbReference>
<keyword evidence="6" id="KW-0799">Topoisomerase</keyword>
<dbReference type="PROSITE" id="PS52039">
    <property type="entry name" value="TOPO_IA_2"/>
    <property type="match status" value="1"/>
</dbReference>
<evidence type="ECO:0000256" key="10">
    <source>
        <dbReference type="ARBA" id="ARBA00031985"/>
    </source>
</evidence>
<comment type="similarity">
    <text evidence="2">Belongs to the type IA topoisomerase family.</text>
</comment>
<dbReference type="InterPro" id="IPR023405">
    <property type="entry name" value="Topo_IA_core_domain"/>
</dbReference>
<evidence type="ECO:0000259" key="13">
    <source>
        <dbReference type="PROSITE" id="PS52039"/>
    </source>
</evidence>
<dbReference type="InterPro" id="IPR003601">
    <property type="entry name" value="Topo_IA_2"/>
</dbReference>
<evidence type="ECO:0000256" key="7">
    <source>
        <dbReference type="ARBA" id="ARBA00023125"/>
    </source>
</evidence>
<dbReference type="Pfam" id="PF01751">
    <property type="entry name" value="Toprim"/>
    <property type="match status" value="1"/>
</dbReference>
<dbReference type="SUPFAM" id="SSF56712">
    <property type="entry name" value="Prokaryotic type I DNA topoisomerase"/>
    <property type="match status" value="1"/>
</dbReference>
<accession>A0A9X3LJN2</accession>
<protein>
    <recommendedName>
        <fullName evidence="3">DNA topoisomerase</fullName>
        <ecNumber evidence="3">5.6.2.1</ecNumber>
    </recommendedName>
    <alternativeName>
        <fullName evidence="12">Omega-protein</fullName>
    </alternativeName>
    <alternativeName>
        <fullName evidence="11">Relaxing enzyme</fullName>
    </alternativeName>
    <alternativeName>
        <fullName evidence="9">Swivelase</fullName>
    </alternativeName>
    <alternativeName>
        <fullName evidence="10">Untwisting enzyme</fullName>
    </alternativeName>
</protein>
<dbReference type="EC" id="5.6.2.1" evidence="3"/>
<evidence type="ECO:0000256" key="8">
    <source>
        <dbReference type="ARBA" id="ARBA00023235"/>
    </source>
</evidence>
<dbReference type="GO" id="GO:0046872">
    <property type="term" value="F:metal ion binding"/>
    <property type="evidence" value="ECO:0007669"/>
    <property type="project" value="UniProtKB-KW"/>
</dbReference>
<dbReference type="InterPro" id="IPR005738">
    <property type="entry name" value="TopoIII"/>
</dbReference>
<evidence type="ECO:0000256" key="4">
    <source>
        <dbReference type="ARBA" id="ARBA00022723"/>
    </source>
</evidence>
<sequence>MKPVIVAEKPSQAKAYADAFKVKKQEGFFDVQPCEAFPQGAYITWGIGHLVELRDPKSHNPKWTKWSLQTLPILPDEFQFQIAKGKAKQFGIIKKLIFEADTVINACDVDREGSNIFYSIFDYTRARNKTIKRLWINSLEVDEVRKGFMQLQDNRKDLLMYEEAKARQMSDWLVGMNGSRLYTLLIQQKGIREVFSIGRVQSPTVYLIYQRALEIERFVPESFFELEGTFKAEHGSYKGKAKGKMKLVEEAQEILNKHQIDGFLPGTVKQLKTEDKKILPPKLHALSTIQATANRKWKYSPAKVLSTMQTLYEKKLVSYPRTDTQFITPNEFSYLVNQVEAYQQLIQQPFQVASRNPSKRYVDSSKVQEHYAIIPTKKIPSEKVLAGLSREERNLYEEVLRTTLAMFHSDYLYKETTVTTDVNGLAFFSSGKTETDKGWKALFSNEKASSSAKEPTLPKLTLHEQVKSKVEIKEGQTTPPKPYTEGQLIAMMKTCGKFVEDAVDTEILKEVEGLGTEATRSGIIETIKRHGYIEVKRNIVSITEKGRVLCEAIEGNLLASPSMTAKWEAYLKKIGTGNGSSELFLGSIAKYLNQLIQDVPNQLNDKTFHMTTETFVSRKEVATCPTCKKGTILSRKNFYGCSGYKEGCKQTFPATFLKKRLSAKHIDDLCTKGRTDVIKGFVSKAGKSFNAKLTLINGQLKLDFN</sequence>
<dbReference type="Pfam" id="PF13342">
    <property type="entry name" value="Toprim_Crpt"/>
    <property type="match status" value="1"/>
</dbReference>
<evidence type="ECO:0000256" key="11">
    <source>
        <dbReference type="ARBA" id="ARBA00032235"/>
    </source>
</evidence>
<dbReference type="InterPro" id="IPR013824">
    <property type="entry name" value="Topo_IA_cen_sub1"/>
</dbReference>
<dbReference type="InterPro" id="IPR000380">
    <property type="entry name" value="Topo_IA"/>
</dbReference>
<dbReference type="InterPro" id="IPR023406">
    <property type="entry name" value="Topo_IA_AS"/>
</dbReference>
<dbReference type="PRINTS" id="PR00417">
    <property type="entry name" value="PRTPISMRASEI"/>
</dbReference>
<name>A0A9X3LJN2_9BACL</name>
<dbReference type="EMBL" id="JAMKBJ010000014">
    <property type="protein sequence ID" value="MCZ8538251.1"/>
    <property type="molecule type" value="Genomic_DNA"/>
</dbReference>
<dbReference type="SMART" id="SM00493">
    <property type="entry name" value="TOPRIM"/>
    <property type="match status" value="1"/>
</dbReference>
<gene>
    <name evidence="14" type="ORF">M9R32_13725</name>
</gene>
<dbReference type="Proteomes" id="UP001152173">
    <property type="component" value="Unassembled WGS sequence"/>
</dbReference>
<dbReference type="InterPro" id="IPR034144">
    <property type="entry name" value="TOPRIM_TopoIII"/>
</dbReference>
<dbReference type="PANTHER" id="PTHR11390:SF21">
    <property type="entry name" value="DNA TOPOISOMERASE 3-ALPHA"/>
    <property type="match status" value="1"/>
</dbReference>
<dbReference type="GO" id="GO:0006310">
    <property type="term" value="P:DNA recombination"/>
    <property type="evidence" value="ECO:0007669"/>
    <property type="project" value="TreeGrafter"/>
</dbReference>
<dbReference type="CDD" id="cd00186">
    <property type="entry name" value="TOP1Ac"/>
    <property type="match status" value="1"/>
</dbReference>
<dbReference type="SMART" id="SM00437">
    <property type="entry name" value="TOP1Ac"/>
    <property type="match status" value="1"/>
</dbReference>
<dbReference type="GO" id="GO:0043597">
    <property type="term" value="C:cytoplasmic replication fork"/>
    <property type="evidence" value="ECO:0007669"/>
    <property type="project" value="TreeGrafter"/>
</dbReference>
<evidence type="ECO:0000256" key="5">
    <source>
        <dbReference type="ARBA" id="ARBA00022842"/>
    </source>
</evidence>
<dbReference type="AlphaFoldDB" id="A0A9X3LJN2"/>
<evidence type="ECO:0000313" key="15">
    <source>
        <dbReference type="Proteomes" id="UP001152173"/>
    </source>
</evidence>
<keyword evidence="7" id="KW-0238">DNA-binding</keyword>
<dbReference type="InterPro" id="IPR025589">
    <property type="entry name" value="Toprim_C_rpt"/>
</dbReference>
<evidence type="ECO:0000256" key="3">
    <source>
        <dbReference type="ARBA" id="ARBA00012891"/>
    </source>
</evidence>
<dbReference type="Gene3D" id="1.10.460.10">
    <property type="entry name" value="Topoisomerase I, domain 2"/>
    <property type="match status" value="1"/>
</dbReference>
<reference evidence="14" key="1">
    <citation type="submission" date="2022-05" db="EMBL/GenBank/DDBJ databases">
        <authorList>
            <person name="Colautti A."/>
            <person name="Iacumin L."/>
        </authorList>
    </citation>
    <scope>NUCLEOTIDE SEQUENCE</scope>
    <source>
        <strain evidence="14">SK 55</strain>
    </source>
</reference>
<dbReference type="InterPro" id="IPR013826">
    <property type="entry name" value="Topo_IA_cen_sub3"/>
</dbReference>
<dbReference type="CDD" id="cd03362">
    <property type="entry name" value="TOPRIM_TopoIA_TopoIII"/>
    <property type="match status" value="1"/>
</dbReference>
<evidence type="ECO:0000313" key="14">
    <source>
        <dbReference type="EMBL" id="MCZ8538251.1"/>
    </source>
</evidence>
<evidence type="ECO:0000256" key="1">
    <source>
        <dbReference type="ARBA" id="ARBA00000213"/>
    </source>
</evidence>
<dbReference type="RefSeq" id="WP_269927325.1">
    <property type="nucleotide sequence ID" value="NZ_JAMKBJ010000014.1"/>
</dbReference>
<dbReference type="GO" id="GO:0006281">
    <property type="term" value="P:DNA repair"/>
    <property type="evidence" value="ECO:0007669"/>
    <property type="project" value="TreeGrafter"/>
</dbReference>
<dbReference type="InterPro" id="IPR013497">
    <property type="entry name" value="Topo_IA_cen"/>
</dbReference>
<organism evidence="14 15">
    <name type="scientific">Paenisporosarcina quisquiliarum</name>
    <dbReference type="NCBI Taxonomy" id="365346"/>
    <lineage>
        <taxon>Bacteria</taxon>
        <taxon>Bacillati</taxon>
        <taxon>Bacillota</taxon>
        <taxon>Bacilli</taxon>
        <taxon>Bacillales</taxon>
        <taxon>Caryophanaceae</taxon>
        <taxon>Paenisporosarcina</taxon>
    </lineage>
</organism>
<keyword evidence="5" id="KW-0460">Magnesium</keyword>
<keyword evidence="4" id="KW-0479">Metal-binding</keyword>
<evidence type="ECO:0000256" key="12">
    <source>
        <dbReference type="ARBA" id="ARBA00032877"/>
    </source>
</evidence>
<dbReference type="GO" id="GO:0003917">
    <property type="term" value="F:DNA topoisomerase type I (single strand cut, ATP-independent) activity"/>
    <property type="evidence" value="ECO:0007669"/>
    <property type="project" value="UniProtKB-EC"/>
</dbReference>
<feature type="domain" description="Topo IA-type catalytic" evidence="13">
    <location>
        <begin position="157"/>
        <end position="596"/>
    </location>
</feature>
<dbReference type="SMART" id="SM00436">
    <property type="entry name" value="TOP1Bc"/>
    <property type="match status" value="1"/>
</dbReference>
<proteinExistence type="inferred from homology"/>
<comment type="catalytic activity">
    <reaction evidence="1">
        <text>ATP-independent breakage of single-stranded DNA, followed by passage and rejoining.</text>
        <dbReference type="EC" id="5.6.2.1"/>
    </reaction>
</comment>
<evidence type="ECO:0000256" key="2">
    <source>
        <dbReference type="ARBA" id="ARBA00009446"/>
    </source>
</evidence>
<dbReference type="InterPro" id="IPR003602">
    <property type="entry name" value="Topo_IA_DNA-bd_dom"/>
</dbReference>